<dbReference type="OrthoDB" id="10265068at2759"/>
<dbReference type="eggNOG" id="KOG4161">
    <property type="taxonomic scope" value="Eukaryota"/>
</dbReference>
<feature type="domain" description="HhH-GPD" evidence="4">
    <location>
        <begin position="118"/>
        <end position="226"/>
    </location>
</feature>
<evidence type="ECO:0000259" key="4">
    <source>
        <dbReference type="Pfam" id="PF00730"/>
    </source>
</evidence>
<dbReference type="PANTHER" id="PTHR15074">
    <property type="entry name" value="METHYL-CPG-BINDING PROTEIN"/>
    <property type="match status" value="1"/>
</dbReference>
<dbReference type="GO" id="GO:0003677">
    <property type="term" value="F:DNA binding"/>
    <property type="evidence" value="ECO:0007669"/>
    <property type="project" value="InterPro"/>
</dbReference>
<dbReference type="Pfam" id="PF00730">
    <property type="entry name" value="HhH-GPD"/>
    <property type="match status" value="1"/>
</dbReference>
<feature type="compositionally biased region" description="Basic and acidic residues" evidence="3">
    <location>
        <begin position="27"/>
        <end position="42"/>
    </location>
</feature>
<dbReference type="HOGENOM" id="CLU_1005183_0_0_1"/>
<accession>E6ZQJ6</accession>
<evidence type="ECO:0000256" key="3">
    <source>
        <dbReference type="SAM" id="MobiDB-lite"/>
    </source>
</evidence>
<evidence type="ECO:0000256" key="2">
    <source>
        <dbReference type="ARBA" id="ARBA00023242"/>
    </source>
</evidence>
<feature type="region of interest" description="Disordered" evidence="3">
    <location>
        <begin position="1"/>
        <end position="77"/>
    </location>
</feature>
<keyword evidence="2" id="KW-0539">Nucleus</keyword>
<keyword evidence="6" id="KW-1185">Reference proteome</keyword>
<protein>
    <recommendedName>
        <fullName evidence="4">HhH-GPD domain-containing protein</fullName>
    </recommendedName>
</protein>
<organism evidence="5 6">
    <name type="scientific">Sporisorium reilianum (strain SRZ2)</name>
    <name type="common">Maize head smut fungus</name>
    <dbReference type="NCBI Taxonomy" id="999809"/>
    <lineage>
        <taxon>Eukaryota</taxon>
        <taxon>Fungi</taxon>
        <taxon>Dikarya</taxon>
        <taxon>Basidiomycota</taxon>
        <taxon>Ustilaginomycotina</taxon>
        <taxon>Ustilaginomycetes</taxon>
        <taxon>Ustilaginales</taxon>
        <taxon>Ustilaginaceae</taxon>
        <taxon>Sporisorium</taxon>
    </lineage>
</organism>
<evidence type="ECO:0000313" key="6">
    <source>
        <dbReference type="Proteomes" id="UP000008867"/>
    </source>
</evidence>
<feature type="compositionally biased region" description="Basic and acidic residues" evidence="3">
    <location>
        <begin position="1"/>
        <end position="11"/>
    </location>
</feature>
<dbReference type="GO" id="GO:0006285">
    <property type="term" value="P:base-excision repair, AP site formation"/>
    <property type="evidence" value="ECO:0007669"/>
    <property type="project" value="UniProtKB-ARBA"/>
</dbReference>
<dbReference type="Gene3D" id="1.10.340.30">
    <property type="entry name" value="Hypothetical protein, domain 2"/>
    <property type="match status" value="1"/>
</dbReference>
<comment type="subcellular location">
    <subcellularLocation>
        <location evidence="1">Nucleus</location>
    </subcellularLocation>
</comment>
<dbReference type="VEuPathDB" id="FungiDB:sr15953"/>
<dbReference type="AlphaFoldDB" id="E6ZQJ6"/>
<dbReference type="SUPFAM" id="SSF48150">
    <property type="entry name" value="DNA-glycosylase"/>
    <property type="match status" value="1"/>
</dbReference>
<evidence type="ECO:0000313" key="5">
    <source>
        <dbReference type="EMBL" id="CBQ69503.1"/>
    </source>
</evidence>
<dbReference type="Proteomes" id="UP000008867">
    <property type="component" value="Chromosome 16"/>
</dbReference>
<dbReference type="EMBL" id="FQ311437">
    <property type="protein sequence ID" value="CBQ69503.1"/>
    <property type="molecule type" value="Genomic_DNA"/>
</dbReference>
<feature type="compositionally biased region" description="Basic residues" evidence="3">
    <location>
        <begin position="62"/>
        <end position="74"/>
    </location>
</feature>
<name>E6ZQJ6_SPORE</name>
<sequence length="308" mass="34838">MTRRQPREPVRRSTRIRQKTSPYFALKGDKAKQPTASIDRHRASARSVKTASKAEQVGAVKVKQRKSSSTRTRKIKAEEQTDTPLIAEAERVHGLPRQVNFYGLIQEIVTPNVFRLLVATCLLNQTKGRAAMPVFWELLRRWPDEHHLAKADVVEVTDLLQPIGLHNIRARRLISMAQTMVEIPYDESNSFKSRDRTAPDTPIGIYPGVGRYAIDSWRIFVAGGGARVGLQGDKPVSPFDVAMPKDEPAMPRLSPPCIAVQQQQQQPEWKSVMPLDKELRAYLIWRWAKEGQVWDPLRGIVSAQSDPP</sequence>
<dbReference type="GO" id="GO:0003824">
    <property type="term" value="F:catalytic activity"/>
    <property type="evidence" value="ECO:0007669"/>
    <property type="project" value="InterPro"/>
</dbReference>
<dbReference type="GO" id="GO:0005634">
    <property type="term" value="C:nucleus"/>
    <property type="evidence" value="ECO:0007669"/>
    <property type="project" value="UniProtKB-SubCell"/>
</dbReference>
<proteinExistence type="predicted"/>
<dbReference type="InterPro" id="IPR045138">
    <property type="entry name" value="MeCP2/MBD4"/>
</dbReference>
<reference evidence="5 6" key="1">
    <citation type="journal article" date="2010" name="Science">
        <title>Pathogenicity determinants in smut fungi revealed by genome comparison.</title>
        <authorList>
            <person name="Schirawski J."/>
            <person name="Mannhaupt G."/>
            <person name="Muench K."/>
            <person name="Brefort T."/>
            <person name="Schipper K."/>
            <person name="Doehlemann G."/>
            <person name="Di Stasio M."/>
            <person name="Roessel N."/>
            <person name="Mendoza-Mendoza A."/>
            <person name="Pester D."/>
            <person name="Mueller O."/>
            <person name="Winterberg B."/>
            <person name="Meyer E."/>
            <person name="Ghareeb H."/>
            <person name="Wollenberg T."/>
            <person name="Muensterkoetter M."/>
            <person name="Wong P."/>
            <person name="Walter M."/>
            <person name="Stukenbrock E."/>
            <person name="Gueldener U."/>
            <person name="Kahmann R."/>
        </authorList>
    </citation>
    <scope>NUCLEOTIDE SEQUENCE [LARGE SCALE GENOMIC DNA]</scope>
    <source>
        <strain evidence="6">SRZ2</strain>
    </source>
</reference>
<gene>
    <name evidence="5" type="ORF">sr15953</name>
</gene>
<dbReference type="InterPro" id="IPR003265">
    <property type="entry name" value="HhH-GPD_domain"/>
</dbReference>
<dbReference type="PANTHER" id="PTHR15074:SF0">
    <property type="entry name" value="METHYL-CPG-BINDING DOMAIN PROTEIN 4-LIKE PROTEIN"/>
    <property type="match status" value="1"/>
</dbReference>
<dbReference type="InterPro" id="IPR011257">
    <property type="entry name" value="DNA_glycosylase"/>
</dbReference>
<evidence type="ECO:0000256" key="1">
    <source>
        <dbReference type="ARBA" id="ARBA00004123"/>
    </source>
</evidence>